<dbReference type="EMBL" id="BSDZ01000094">
    <property type="protein sequence ID" value="GLI70494.1"/>
    <property type="molecule type" value="Genomic_DNA"/>
</dbReference>
<feature type="transmembrane region" description="Helical" evidence="2">
    <location>
        <begin position="130"/>
        <end position="151"/>
    </location>
</feature>
<feature type="transmembrane region" description="Helical" evidence="2">
    <location>
        <begin position="172"/>
        <end position="194"/>
    </location>
</feature>
<protein>
    <submittedName>
        <fullName evidence="3">Uncharacterized protein</fullName>
    </submittedName>
</protein>
<reference evidence="3 4" key="1">
    <citation type="journal article" date="2023" name="IScience">
        <title>Expanded male sex-determining region conserved during the evolution of homothallism in the green alga Volvox.</title>
        <authorList>
            <person name="Yamamoto K."/>
            <person name="Matsuzaki R."/>
            <person name="Mahakham W."/>
            <person name="Heman W."/>
            <person name="Sekimoto H."/>
            <person name="Kawachi M."/>
            <person name="Minakuchi Y."/>
            <person name="Toyoda A."/>
            <person name="Nozaki H."/>
        </authorList>
    </citation>
    <scope>NUCLEOTIDE SEQUENCE [LARGE SCALE GENOMIC DNA]</scope>
    <source>
        <strain evidence="3 4">NIES-4468</strain>
    </source>
</reference>
<feature type="compositionally biased region" description="Low complexity" evidence="1">
    <location>
        <begin position="26"/>
        <end position="35"/>
    </location>
</feature>
<evidence type="ECO:0000256" key="1">
    <source>
        <dbReference type="SAM" id="MobiDB-lite"/>
    </source>
</evidence>
<gene>
    <name evidence="3" type="ORF">VaNZ11_015400</name>
</gene>
<evidence type="ECO:0000313" key="4">
    <source>
        <dbReference type="Proteomes" id="UP001165090"/>
    </source>
</evidence>
<name>A0ABQ5SLE9_9CHLO</name>
<evidence type="ECO:0000313" key="3">
    <source>
        <dbReference type="EMBL" id="GLI70494.1"/>
    </source>
</evidence>
<organism evidence="3 4">
    <name type="scientific">Volvox africanus</name>
    <dbReference type="NCBI Taxonomy" id="51714"/>
    <lineage>
        <taxon>Eukaryota</taxon>
        <taxon>Viridiplantae</taxon>
        <taxon>Chlorophyta</taxon>
        <taxon>core chlorophytes</taxon>
        <taxon>Chlorophyceae</taxon>
        <taxon>CS clade</taxon>
        <taxon>Chlamydomonadales</taxon>
        <taxon>Volvocaceae</taxon>
        <taxon>Volvox</taxon>
    </lineage>
</organism>
<keyword evidence="2" id="KW-0472">Membrane</keyword>
<sequence>MTGPIAQRHRQLNPLHGGNLHNRSGQQQQQQQQEQGSMDLQSQPDVPAAGSPTSSSPRSPLLPPILLEATTAKLLLPSRQLLYALLTAPMLVWLAAVLAGVVHSEPLPGGLSKREFVHPVTWFDRHVFRVYGPLLPLAPYLIRVASLGLRASAPVPSPSGSQPLRRRLQPGATLVVPALLAYLIIALVRIGVYLCHLGLQRWTGGLLVLVSDHLILAASVVACFQSELVMCTSDAYKTLLFRDMDRSRKLRLFAIVGAVLISTIFIILVFVDMYCTARWFHHPKESVLALLGGAAMFQIPVTVWLLRTSVSPVTCVM</sequence>
<evidence type="ECO:0000256" key="2">
    <source>
        <dbReference type="SAM" id="Phobius"/>
    </source>
</evidence>
<feature type="transmembrane region" description="Helical" evidence="2">
    <location>
        <begin position="286"/>
        <end position="306"/>
    </location>
</feature>
<feature type="region of interest" description="Disordered" evidence="1">
    <location>
        <begin position="1"/>
        <end position="62"/>
    </location>
</feature>
<feature type="compositionally biased region" description="Low complexity" evidence="1">
    <location>
        <begin position="51"/>
        <end position="62"/>
    </location>
</feature>
<dbReference type="Proteomes" id="UP001165090">
    <property type="component" value="Unassembled WGS sequence"/>
</dbReference>
<feature type="transmembrane region" description="Helical" evidence="2">
    <location>
        <begin position="252"/>
        <end position="274"/>
    </location>
</feature>
<comment type="caution">
    <text evidence="3">The sequence shown here is derived from an EMBL/GenBank/DDBJ whole genome shotgun (WGS) entry which is preliminary data.</text>
</comment>
<accession>A0ABQ5SLE9</accession>
<feature type="transmembrane region" description="Helical" evidence="2">
    <location>
        <begin position="81"/>
        <end position="102"/>
    </location>
</feature>
<keyword evidence="2" id="KW-1133">Transmembrane helix</keyword>
<proteinExistence type="predicted"/>
<keyword evidence="2" id="KW-0812">Transmembrane</keyword>
<keyword evidence="4" id="KW-1185">Reference proteome</keyword>